<organism evidence="2">
    <name type="scientific">Aphanomyces invadans</name>
    <dbReference type="NCBI Taxonomy" id="157072"/>
    <lineage>
        <taxon>Eukaryota</taxon>
        <taxon>Sar</taxon>
        <taxon>Stramenopiles</taxon>
        <taxon>Oomycota</taxon>
        <taxon>Saprolegniomycetes</taxon>
        <taxon>Saprolegniales</taxon>
        <taxon>Verrucalvaceae</taxon>
        <taxon>Aphanomyces</taxon>
    </lineage>
</organism>
<dbReference type="InterPro" id="IPR032675">
    <property type="entry name" value="LRR_dom_sf"/>
</dbReference>
<protein>
    <submittedName>
        <fullName evidence="2">Uncharacterized protein</fullName>
    </submittedName>
</protein>
<dbReference type="EMBL" id="KI913953">
    <property type="protein sequence ID" value="ETW09180.1"/>
    <property type="molecule type" value="Genomic_DNA"/>
</dbReference>
<feature type="compositionally biased region" description="Basic residues" evidence="1">
    <location>
        <begin position="403"/>
        <end position="414"/>
    </location>
</feature>
<dbReference type="PANTHER" id="PTHR24114:SF2">
    <property type="entry name" value="F-BOX DOMAIN-CONTAINING PROTEIN-RELATED"/>
    <property type="match status" value="1"/>
</dbReference>
<dbReference type="OrthoDB" id="120976at2759"/>
<dbReference type="eggNOG" id="KOG4308">
    <property type="taxonomic scope" value="Eukaryota"/>
</dbReference>
<dbReference type="STRING" id="157072.A0A024UT96"/>
<sequence length="414" mass="47401">MMMTMDPSQTFGMDDEFDIDLDKLPADERDTILSNVTPDDSAPPDAYSLGQNDLRRELIDRGIQPKGFFNDDALRLQEEFDREHVSERESRMKHKIQMAAKSYLRETIKRKREQMDTELREEIDELAENPKLEVWLDLVKENTTPVEALLRVNSVATRALSKVLPFNLSLRALNLSGNQLNDMAGKALANVLRRNNSLVKMELEGNEFGPATAKEFASALSTNSGLTYLSLESNPLTSDEADFSGIAALSQMLTTNTTLTSLNLWRTRLGIDGGKALAKGMSENKTMLCLDIGNNKVALTDATMISRTLAENLDRYDAVQRKKGEMKKGQMEAAERMRKQHEEERKQKEHEQWLDERRVERQTERDRIEAERQRKLKEEEDRQRQISDRKAAERAAQLELEKKKKKKKGGKKKK</sequence>
<dbReference type="PANTHER" id="PTHR24114">
    <property type="entry name" value="LEUCINE RICH REPEAT FAMILY PROTEIN"/>
    <property type="match status" value="1"/>
</dbReference>
<dbReference type="InterPro" id="IPR052394">
    <property type="entry name" value="LRR-containing"/>
</dbReference>
<dbReference type="VEuPathDB" id="FungiDB:H310_01606"/>
<name>A0A024UT96_9STRA</name>
<dbReference type="InterPro" id="IPR001611">
    <property type="entry name" value="Leu-rich_rpt"/>
</dbReference>
<dbReference type="Gene3D" id="3.80.10.10">
    <property type="entry name" value="Ribonuclease Inhibitor"/>
    <property type="match status" value="2"/>
</dbReference>
<proteinExistence type="predicted"/>
<feature type="compositionally biased region" description="Basic and acidic residues" evidence="1">
    <location>
        <begin position="321"/>
        <end position="393"/>
    </location>
</feature>
<reference evidence="2" key="1">
    <citation type="submission" date="2013-12" db="EMBL/GenBank/DDBJ databases">
        <title>The Genome Sequence of Aphanomyces invadans NJM9701.</title>
        <authorList>
            <consortium name="The Broad Institute Genomics Platform"/>
            <person name="Russ C."/>
            <person name="Tyler B."/>
            <person name="van West P."/>
            <person name="Dieguez-Uribeondo J."/>
            <person name="Young S.K."/>
            <person name="Zeng Q."/>
            <person name="Gargeya S."/>
            <person name="Fitzgerald M."/>
            <person name="Abouelleil A."/>
            <person name="Alvarado L."/>
            <person name="Chapman S.B."/>
            <person name="Gainer-Dewar J."/>
            <person name="Goldberg J."/>
            <person name="Griggs A."/>
            <person name="Gujja S."/>
            <person name="Hansen M."/>
            <person name="Howarth C."/>
            <person name="Imamovic A."/>
            <person name="Ireland A."/>
            <person name="Larimer J."/>
            <person name="McCowan C."/>
            <person name="Murphy C."/>
            <person name="Pearson M."/>
            <person name="Poon T.W."/>
            <person name="Priest M."/>
            <person name="Roberts A."/>
            <person name="Saif S."/>
            <person name="Shea T."/>
            <person name="Sykes S."/>
            <person name="Wortman J."/>
            <person name="Nusbaum C."/>
            <person name="Birren B."/>
        </authorList>
    </citation>
    <scope>NUCLEOTIDE SEQUENCE [LARGE SCALE GENOMIC DNA]</scope>
    <source>
        <strain evidence="2">NJM9701</strain>
    </source>
</reference>
<feature type="region of interest" description="Disordered" evidence="1">
    <location>
        <begin position="321"/>
        <end position="414"/>
    </location>
</feature>
<dbReference type="GeneID" id="20078656"/>
<accession>A0A024UT96</accession>
<evidence type="ECO:0000313" key="2">
    <source>
        <dbReference type="EMBL" id="ETW09180.1"/>
    </source>
</evidence>
<evidence type="ECO:0000256" key="1">
    <source>
        <dbReference type="SAM" id="MobiDB-lite"/>
    </source>
</evidence>
<dbReference type="SUPFAM" id="SSF52047">
    <property type="entry name" value="RNI-like"/>
    <property type="match status" value="1"/>
</dbReference>
<dbReference type="Pfam" id="PF13516">
    <property type="entry name" value="LRR_6"/>
    <property type="match status" value="2"/>
</dbReference>
<dbReference type="AlphaFoldDB" id="A0A024UT96"/>
<gene>
    <name evidence="2" type="ORF">H310_01606</name>
</gene>
<dbReference type="RefSeq" id="XP_008862985.1">
    <property type="nucleotide sequence ID" value="XM_008864763.1"/>
</dbReference>
<dbReference type="SMART" id="SM00368">
    <property type="entry name" value="LRR_RI"/>
    <property type="match status" value="5"/>
</dbReference>